<dbReference type="AlphaFoldDB" id="A0A9P8AJL8"/>
<proteinExistence type="predicted"/>
<dbReference type="PROSITE" id="PS50280">
    <property type="entry name" value="SET"/>
    <property type="match status" value="1"/>
</dbReference>
<name>A0A9P8AJL8_9ASCO</name>
<feature type="domain" description="SET" evidence="1">
    <location>
        <begin position="8"/>
        <end position="332"/>
    </location>
</feature>
<protein>
    <recommendedName>
        <fullName evidence="1">SET domain-containing protein</fullName>
    </recommendedName>
</protein>
<dbReference type="GO" id="GO:0005634">
    <property type="term" value="C:nucleus"/>
    <property type="evidence" value="ECO:0007669"/>
    <property type="project" value="TreeGrafter"/>
</dbReference>
<evidence type="ECO:0000259" key="1">
    <source>
        <dbReference type="PROSITE" id="PS50280"/>
    </source>
</evidence>
<dbReference type="Pfam" id="PF00856">
    <property type="entry name" value="SET"/>
    <property type="match status" value="1"/>
</dbReference>
<keyword evidence="3" id="KW-1185">Reference proteome</keyword>
<dbReference type="PANTHER" id="PTHR12197:SF294">
    <property type="entry name" value="POTENTIAL PROTEIN LYSINE METHYLTRANSFERASE SET6"/>
    <property type="match status" value="1"/>
</dbReference>
<dbReference type="InterPro" id="IPR050869">
    <property type="entry name" value="H3K4_H4K5_MeTrfase"/>
</dbReference>
<evidence type="ECO:0000313" key="2">
    <source>
        <dbReference type="EMBL" id="KAG7194940.1"/>
    </source>
</evidence>
<comment type="caution">
    <text evidence="2">The sequence shown here is derived from an EMBL/GenBank/DDBJ whole genome shotgun (WGS) entry which is preliminary data.</text>
</comment>
<accession>A0A9P8AJL8</accession>
<evidence type="ECO:0000313" key="3">
    <source>
        <dbReference type="Proteomes" id="UP000790833"/>
    </source>
</evidence>
<dbReference type="RefSeq" id="XP_043050487.1">
    <property type="nucleotide sequence ID" value="XM_043194736.1"/>
</dbReference>
<dbReference type="PANTHER" id="PTHR12197">
    <property type="entry name" value="HISTONE-LYSINE N-METHYLTRANSFERASE SMYD"/>
    <property type="match status" value="1"/>
</dbReference>
<dbReference type="Proteomes" id="UP000790833">
    <property type="component" value="Unassembled WGS sequence"/>
</dbReference>
<dbReference type="CDD" id="cd20071">
    <property type="entry name" value="SET_SMYD"/>
    <property type="match status" value="1"/>
</dbReference>
<dbReference type="GeneID" id="66117423"/>
<organism evidence="2 3">
    <name type="scientific">Scheffersomyces spartinae</name>
    <dbReference type="NCBI Taxonomy" id="45513"/>
    <lineage>
        <taxon>Eukaryota</taxon>
        <taxon>Fungi</taxon>
        <taxon>Dikarya</taxon>
        <taxon>Ascomycota</taxon>
        <taxon>Saccharomycotina</taxon>
        <taxon>Pichiomycetes</taxon>
        <taxon>Debaryomycetaceae</taxon>
        <taxon>Scheffersomyces</taxon>
    </lineage>
</organism>
<dbReference type="InterPro" id="IPR001214">
    <property type="entry name" value="SET_dom"/>
</dbReference>
<dbReference type="OrthoDB" id="1028014at2759"/>
<dbReference type="SUPFAM" id="SSF82199">
    <property type="entry name" value="SET domain"/>
    <property type="match status" value="1"/>
</dbReference>
<dbReference type="Gene3D" id="2.170.270.10">
    <property type="entry name" value="SET domain"/>
    <property type="match status" value="1"/>
</dbReference>
<dbReference type="EMBL" id="JAHMUF010000005">
    <property type="protein sequence ID" value="KAG7194940.1"/>
    <property type="molecule type" value="Genomic_DNA"/>
</dbReference>
<dbReference type="InterPro" id="IPR046341">
    <property type="entry name" value="SET_dom_sf"/>
</dbReference>
<sequence>MSAYTLSPYFRIDQTKYGGRGAFANTENGHSIPEGTIVLRVPRPLSSSIQREFRKEVCQHCFTFQNGKNLKTRLTVPLISKTISLYFCSSACLKEFQNYDDLGLLTSILLEIERHYSSTTREYETTEVKSNLTQVWGQLNKWSETLARMKPSKRLAETPVITNDEYSDLKYTATTIFALFKYQKKIGILSPQTSHQYILEMNELEHMRLELGIFETLQSNITEKTQRYPYLSTVYGNIFKFLKIHAPNQLQPFVTTETVGAIIGRHLSNAFGIWCPDEGIDEFFGFAVYPLASFFNHSCIPNLKRVRTQREVYFITTKEIFNPDEELCINYGNSIEENVQTRQLLLREWFFECGCPRCTTEQTEECT</sequence>
<gene>
    <name evidence="2" type="ORF">KQ657_004049</name>
</gene>
<reference evidence="2" key="1">
    <citation type="submission" date="2021-03" db="EMBL/GenBank/DDBJ databases">
        <authorList>
            <person name="Palmer J.M."/>
        </authorList>
    </citation>
    <scope>NUCLEOTIDE SEQUENCE</scope>
    <source>
        <strain evidence="2">ARV_011</strain>
    </source>
</reference>